<proteinExistence type="predicted"/>
<dbReference type="EMBL" id="QGDT01000002">
    <property type="protein sequence ID" value="PWJ59672.1"/>
    <property type="molecule type" value="Genomic_DNA"/>
</dbReference>
<gene>
    <name evidence="1" type="ORF">CLV98_102506</name>
</gene>
<evidence type="ECO:0000313" key="2">
    <source>
        <dbReference type="Proteomes" id="UP000245880"/>
    </source>
</evidence>
<sequence>MKPNINLYASTWIVLMLFWGCDKGPDLTPTTQEGKNTFSCKVDGKVWIPDGTSDWFGLDKAINGGFAGFGSHDPPTIYLRTYSTNKIGLHIFLKTIEVGIHELNQDTYTIDRYRFPENYGWYQAADGISFITNRNHTGRVVITKADTISGIVSGTFEFEGGNSLGKKVKITDGRFDVNTKTVNL</sequence>
<reference evidence="1 2" key="1">
    <citation type="submission" date="2018-03" db="EMBL/GenBank/DDBJ databases">
        <title>Genomic Encyclopedia of Archaeal and Bacterial Type Strains, Phase II (KMG-II): from individual species to whole genera.</title>
        <authorList>
            <person name="Goeker M."/>
        </authorList>
    </citation>
    <scope>NUCLEOTIDE SEQUENCE [LARGE SCALE GENOMIC DNA]</scope>
    <source>
        <strain evidence="1 2">DSM 100346</strain>
    </source>
</reference>
<dbReference type="Pfam" id="PF19765">
    <property type="entry name" value="DUF6252"/>
    <property type="match status" value="1"/>
</dbReference>
<comment type="caution">
    <text evidence="1">The sequence shown here is derived from an EMBL/GenBank/DDBJ whole genome shotgun (WGS) entry which is preliminary data.</text>
</comment>
<dbReference type="InterPro" id="IPR046219">
    <property type="entry name" value="DUF6252"/>
</dbReference>
<dbReference type="Proteomes" id="UP000245880">
    <property type="component" value="Unassembled WGS sequence"/>
</dbReference>
<dbReference type="RefSeq" id="WP_109673518.1">
    <property type="nucleotide sequence ID" value="NZ_QGDT01000002.1"/>
</dbReference>
<evidence type="ECO:0000313" key="1">
    <source>
        <dbReference type="EMBL" id="PWJ59672.1"/>
    </source>
</evidence>
<dbReference type="AlphaFoldDB" id="A0A316AQ13"/>
<keyword evidence="2" id="KW-1185">Reference proteome</keyword>
<dbReference type="OrthoDB" id="949867at2"/>
<name>A0A316AQ13_9BACT</name>
<accession>A0A316AQ13</accession>
<protein>
    <submittedName>
        <fullName evidence="1">Uncharacterized protein</fullName>
    </submittedName>
</protein>
<organism evidence="1 2">
    <name type="scientific">Dyadobacter jejuensis</name>
    <dbReference type="NCBI Taxonomy" id="1082580"/>
    <lineage>
        <taxon>Bacteria</taxon>
        <taxon>Pseudomonadati</taxon>
        <taxon>Bacteroidota</taxon>
        <taxon>Cytophagia</taxon>
        <taxon>Cytophagales</taxon>
        <taxon>Spirosomataceae</taxon>
        <taxon>Dyadobacter</taxon>
    </lineage>
</organism>